<dbReference type="InterPro" id="IPR004027">
    <property type="entry name" value="SEC_C_motif"/>
</dbReference>
<gene>
    <name evidence="4" type="ORF">GMBLW1_48500</name>
</gene>
<evidence type="ECO:0000256" key="1">
    <source>
        <dbReference type="ARBA" id="ARBA00022737"/>
    </source>
</evidence>
<dbReference type="InterPro" id="IPR050498">
    <property type="entry name" value="Ycf3"/>
</dbReference>
<evidence type="ECO:0000313" key="4">
    <source>
        <dbReference type="EMBL" id="VIP04343.1"/>
    </source>
</evidence>
<dbReference type="EMBL" id="LR593887">
    <property type="protein sequence ID" value="VTS06048.1"/>
    <property type="molecule type" value="Genomic_DNA"/>
</dbReference>
<keyword evidence="5" id="KW-1185">Reference proteome</keyword>
<sequence>MALVDTYKLCPCGSGRKYKWCCQPLEPMIEKAQEQIRNGQVEAALGTLQQLTKDHPENPQSFGQLASLLMQLQRGDEAEASLDQAFAVQPNYPYGLMLRGLMRNAEGETIGALILFRKAIEAYHEEAHEPLTELHLLVMEAESRLNKPLAACYAARRIRAHQPALDPRLAQELEMVAGRARFPDVARAEYPYRFPATLDAAWTAAKQTTANPDHTGAILAGFTKLSQEKPDDSDVWYNLGLVQAYRGDTNPAIDSLTKAAEKSADESLQLTCYTLIQILRFAAGQEANADHQQHYRFMNMSGDPNLLVQVLQKLASEGRLLVTSVSQETGEIAGLMMRDDGVPQLSFSTRLRRMAAHLFLSGPILQLSSPNEEEVEKIVKELQISLGMIGSQVEKRTGPISFHDLTIEALRFAPPGTSQLDSLTVRSKMLEGYQEYFEQTWANQPLKSLGNLSPMTASSNPANRPKLLAMIQLLEDSTLMALSPKIDVTDPKNRPYDFSKLKALLHLDSGSGAATGGAAGSADGAAIGRDFTTLSEAEFAALQADALADADLEAATRAAIQKAPREVADSLAKALIARPVSADRPDRYPIYQHLIQSAQNAGDTAAILPLLDQAEASDREHNSEKRQFDLAVRRAQAQSRLGDVDGAYATLSRMVAANPPEGKFYGTAAEVMIGKKQGARALEFIEKGLAAVRKKGDRDSENYLLELQDAAKRIG</sequence>
<protein>
    <recommendedName>
        <fullName evidence="6">Tetratricopeptide repeat protein</fullName>
    </recommendedName>
</protein>
<reference evidence="4" key="1">
    <citation type="submission" date="2019-04" db="EMBL/GenBank/DDBJ databases">
        <authorList>
            <consortium name="Science for Life Laboratories"/>
        </authorList>
    </citation>
    <scope>NUCLEOTIDE SEQUENCE</scope>
    <source>
        <strain evidence="4">MBLW1</strain>
    </source>
</reference>
<dbReference type="InParanoid" id="A0A6C2YT88"/>
<evidence type="ECO:0000313" key="5">
    <source>
        <dbReference type="Proteomes" id="UP000464378"/>
    </source>
</evidence>
<keyword evidence="2 3" id="KW-0802">TPR repeat</keyword>
<name>A0A6C2YT88_9BACT</name>
<dbReference type="SUPFAM" id="SSF103642">
    <property type="entry name" value="Sec-C motif"/>
    <property type="match status" value="1"/>
</dbReference>
<dbReference type="Gene3D" id="1.25.40.10">
    <property type="entry name" value="Tetratricopeptide repeat domain"/>
    <property type="match status" value="2"/>
</dbReference>
<keyword evidence="1" id="KW-0677">Repeat</keyword>
<dbReference type="InterPro" id="IPR011990">
    <property type="entry name" value="TPR-like_helical_dom_sf"/>
</dbReference>
<dbReference type="SUPFAM" id="SSF48452">
    <property type="entry name" value="TPR-like"/>
    <property type="match status" value="2"/>
</dbReference>
<dbReference type="Pfam" id="PF14559">
    <property type="entry name" value="TPR_19"/>
    <property type="match status" value="1"/>
</dbReference>
<dbReference type="PANTHER" id="PTHR44858">
    <property type="entry name" value="TETRATRICOPEPTIDE REPEAT PROTEIN 6"/>
    <property type="match status" value="1"/>
</dbReference>
<feature type="repeat" description="TPR" evidence="3">
    <location>
        <begin position="233"/>
        <end position="266"/>
    </location>
</feature>
<dbReference type="PROSITE" id="PS50005">
    <property type="entry name" value="TPR"/>
    <property type="match status" value="1"/>
</dbReference>
<proteinExistence type="predicted"/>
<dbReference type="AlphaFoldDB" id="A0A6C2YT88"/>
<evidence type="ECO:0000256" key="2">
    <source>
        <dbReference type="ARBA" id="ARBA00022803"/>
    </source>
</evidence>
<dbReference type="Pfam" id="PF02810">
    <property type="entry name" value="SEC-C"/>
    <property type="match status" value="1"/>
</dbReference>
<accession>A0A6C2YT88</accession>
<dbReference type="SMART" id="SM00028">
    <property type="entry name" value="TPR"/>
    <property type="match status" value="3"/>
</dbReference>
<dbReference type="Proteomes" id="UP000464378">
    <property type="component" value="Chromosome"/>
</dbReference>
<dbReference type="EMBL" id="LR586016">
    <property type="protein sequence ID" value="VIP04343.1"/>
    <property type="molecule type" value="Genomic_DNA"/>
</dbReference>
<dbReference type="KEGG" id="tim:GMBLW1_48500"/>
<dbReference type="RefSeq" id="WP_162659440.1">
    <property type="nucleotide sequence ID" value="NZ_LR593887.1"/>
</dbReference>
<dbReference type="PANTHER" id="PTHR44858:SF1">
    <property type="entry name" value="UDP-N-ACETYLGLUCOSAMINE--PEPTIDE N-ACETYLGLUCOSAMINYLTRANSFERASE SPINDLY-RELATED"/>
    <property type="match status" value="1"/>
</dbReference>
<dbReference type="GO" id="GO:0016853">
    <property type="term" value="F:isomerase activity"/>
    <property type="evidence" value="ECO:0007669"/>
    <property type="project" value="UniProtKB-KW"/>
</dbReference>
<keyword evidence="4" id="KW-0413">Isomerase</keyword>
<evidence type="ECO:0000256" key="3">
    <source>
        <dbReference type="PROSITE-ProRule" id="PRU00339"/>
    </source>
</evidence>
<dbReference type="InterPro" id="IPR019734">
    <property type="entry name" value="TPR_rpt"/>
</dbReference>
<evidence type="ECO:0008006" key="6">
    <source>
        <dbReference type="Google" id="ProtNLM"/>
    </source>
</evidence>
<organism evidence="4">
    <name type="scientific">Tuwongella immobilis</name>
    <dbReference type="NCBI Taxonomy" id="692036"/>
    <lineage>
        <taxon>Bacteria</taxon>
        <taxon>Pseudomonadati</taxon>
        <taxon>Planctomycetota</taxon>
        <taxon>Planctomycetia</taxon>
        <taxon>Gemmatales</taxon>
        <taxon>Gemmataceae</taxon>
        <taxon>Tuwongella</taxon>
    </lineage>
</organism>